<keyword evidence="4 8" id="KW-0812">Transmembrane</keyword>
<organism evidence="10 11">
    <name type="scientific">Lichtheimia corymbifera JMRC:FSU:9682</name>
    <dbReference type="NCBI Taxonomy" id="1263082"/>
    <lineage>
        <taxon>Eukaryota</taxon>
        <taxon>Fungi</taxon>
        <taxon>Fungi incertae sedis</taxon>
        <taxon>Mucoromycota</taxon>
        <taxon>Mucoromycotina</taxon>
        <taxon>Mucoromycetes</taxon>
        <taxon>Mucorales</taxon>
        <taxon>Lichtheimiaceae</taxon>
        <taxon>Lichtheimia</taxon>
    </lineage>
</organism>
<dbReference type="PANTHER" id="PTHR22950">
    <property type="entry name" value="AMINO ACID TRANSPORTER"/>
    <property type="match status" value="1"/>
</dbReference>
<evidence type="ECO:0000256" key="2">
    <source>
        <dbReference type="ARBA" id="ARBA00008066"/>
    </source>
</evidence>
<feature type="transmembrane region" description="Helical" evidence="8">
    <location>
        <begin position="365"/>
        <end position="385"/>
    </location>
</feature>
<evidence type="ECO:0000256" key="7">
    <source>
        <dbReference type="ARBA" id="ARBA00023136"/>
    </source>
</evidence>
<dbReference type="InterPro" id="IPR013057">
    <property type="entry name" value="AA_transpt_TM"/>
</dbReference>
<evidence type="ECO:0000256" key="1">
    <source>
        <dbReference type="ARBA" id="ARBA00004141"/>
    </source>
</evidence>
<dbReference type="AlphaFoldDB" id="A0A068RKD6"/>
<feature type="transmembrane region" description="Helical" evidence="8">
    <location>
        <begin position="86"/>
        <end position="114"/>
    </location>
</feature>
<dbReference type="GO" id="GO:0005774">
    <property type="term" value="C:vacuolar membrane"/>
    <property type="evidence" value="ECO:0007669"/>
    <property type="project" value="TreeGrafter"/>
</dbReference>
<keyword evidence="7 8" id="KW-0472">Membrane</keyword>
<sequence length="456" mass="49829">MSKQSEDEKAISVIETVVPIREQEDAKSDAISTDDYYDARVDQDVTEDSSLNEFGHGKGNILTAYFNVVCVVAGTGTLGLPKAFAVGGWLGILTLLLAHAMAVYSGIVLIRCLYYKPGQRLHDVKGIGTAAFGRIGYLVASVLHLLIIFGSPALYLVLAGSNMHELLTHTSAKLSQPIWTIIVGVFLLIPSLIQRTLHEVTATSAIGAVCTMIAVFVIIIVAPMDLEQHPERHPIHDAVIWTGFPTALSTIAFSFGGNNTYPHVEHALRKPHQWKYAVSAGLTTCTLLYFMTAVPGYYVYGRDTQSPIYNSLPMGAGRTIATIVMTIHVILAIPIFTTSFSLEFEQFARVDEHRIGKLGAWFGRAVIRTITMVILVVLAVFVPFFSDFMSLIGALGNCGLVFLLPVACYLKLTGWRNKKFYELAFCLLTAFLGIVGCIFGTIDAIKALVKDFQGQQ</sequence>
<evidence type="ECO:0000256" key="4">
    <source>
        <dbReference type="ARBA" id="ARBA00022692"/>
    </source>
</evidence>
<feature type="transmembrane region" description="Helical" evidence="8">
    <location>
        <begin position="391"/>
        <end position="410"/>
    </location>
</feature>
<dbReference type="OrthoDB" id="40134at2759"/>
<comment type="caution">
    <text evidence="10">The sequence shown here is derived from an EMBL/GenBank/DDBJ whole genome shotgun (WGS) entry which is preliminary data.</text>
</comment>
<comment type="subcellular location">
    <subcellularLocation>
        <location evidence="1">Membrane</location>
        <topology evidence="1">Multi-pass membrane protein</topology>
    </subcellularLocation>
</comment>
<evidence type="ECO:0000256" key="6">
    <source>
        <dbReference type="ARBA" id="ARBA00022989"/>
    </source>
</evidence>
<feature type="transmembrane region" description="Helical" evidence="8">
    <location>
        <begin position="205"/>
        <end position="226"/>
    </location>
</feature>
<keyword evidence="6 8" id="KW-1133">Transmembrane helix</keyword>
<feature type="domain" description="Amino acid transporter transmembrane" evidence="9">
    <location>
        <begin position="58"/>
        <end position="445"/>
    </location>
</feature>
<keyword evidence="11" id="KW-1185">Reference proteome</keyword>
<evidence type="ECO:0000256" key="3">
    <source>
        <dbReference type="ARBA" id="ARBA00022448"/>
    </source>
</evidence>
<dbReference type="VEuPathDB" id="FungiDB:LCOR_01179.1"/>
<proteinExistence type="inferred from homology"/>
<feature type="transmembrane region" description="Helical" evidence="8">
    <location>
        <begin position="61"/>
        <end position="80"/>
    </location>
</feature>
<dbReference type="EMBL" id="CBTN010000003">
    <property type="protein sequence ID" value="CDH49436.1"/>
    <property type="molecule type" value="Genomic_DNA"/>
</dbReference>
<dbReference type="STRING" id="1263082.A0A068RKD6"/>
<feature type="transmembrane region" description="Helical" evidence="8">
    <location>
        <begin position="276"/>
        <end position="300"/>
    </location>
</feature>
<dbReference type="PANTHER" id="PTHR22950:SF692">
    <property type="entry name" value="TRANSMEMBRANE AMINO ACID TRANSPORTER FAMILY PROTEIN"/>
    <property type="match status" value="1"/>
</dbReference>
<dbReference type="Gene3D" id="1.20.1740.10">
    <property type="entry name" value="Amino acid/polyamine transporter I"/>
    <property type="match status" value="1"/>
</dbReference>
<evidence type="ECO:0000259" key="9">
    <source>
        <dbReference type="Pfam" id="PF01490"/>
    </source>
</evidence>
<gene>
    <name evidence="10" type="ORF">LCOR_01179.1</name>
</gene>
<evidence type="ECO:0000256" key="8">
    <source>
        <dbReference type="SAM" id="Phobius"/>
    </source>
</evidence>
<evidence type="ECO:0000313" key="10">
    <source>
        <dbReference type="EMBL" id="CDH49436.1"/>
    </source>
</evidence>
<comment type="similarity">
    <text evidence="2">Belongs to the amino acid/polyamine transporter 2 family.</text>
</comment>
<evidence type="ECO:0000313" key="11">
    <source>
        <dbReference type="Proteomes" id="UP000027586"/>
    </source>
</evidence>
<feature type="transmembrane region" description="Helical" evidence="8">
    <location>
        <begin position="135"/>
        <end position="157"/>
    </location>
</feature>
<feature type="transmembrane region" description="Helical" evidence="8">
    <location>
        <begin position="422"/>
        <end position="442"/>
    </location>
</feature>
<accession>A0A068RKD6</accession>
<evidence type="ECO:0000256" key="5">
    <source>
        <dbReference type="ARBA" id="ARBA00022970"/>
    </source>
</evidence>
<dbReference type="Proteomes" id="UP000027586">
    <property type="component" value="Unassembled WGS sequence"/>
</dbReference>
<protein>
    <submittedName>
        <fullName evidence="10">Protein</fullName>
    </submittedName>
</protein>
<reference evidence="10" key="1">
    <citation type="submission" date="2013-08" db="EMBL/GenBank/DDBJ databases">
        <title>Gene expansion shapes genome architecture in the human pathogen Lichtheimia corymbifera: an evolutionary genomics analysis in the ancient terrestrial Mucorales (Mucoromycotina).</title>
        <authorList>
            <person name="Schwartze V.U."/>
            <person name="Winter S."/>
            <person name="Shelest E."/>
            <person name="Marcet-Houben M."/>
            <person name="Horn F."/>
            <person name="Wehner S."/>
            <person name="Hoffmann K."/>
            <person name="Riege K."/>
            <person name="Sammeth M."/>
            <person name="Nowrousian M."/>
            <person name="Valiante V."/>
            <person name="Linde J."/>
            <person name="Jacobsen I.D."/>
            <person name="Marz M."/>
            <person name="Brakhage A.A."/>
            <person name="Gabaldon T."/>
            <person name="Bocker S."/>
            <person name="Voigt K."/>
        </authorList>
    </citation>
    <scope>NUCLEOTIDE SEQUENCE [LARGE SCALE GENOMIC DNA]</scope>
    <source>
        <strain evidence="10">FSU 9682</strain>
    </source>
</reference>
<keyword evidence="3" id="KW-0813">Transport</keyword>
<dbReference type="GO" id="GO:0015179">
    <property type="term" value="F:L-amino acid transmembrane transporter activity"/>
    <property type="evidence" value="ECO:0007669"/>
    <property type="project" value="TreeGrafter"/>
</dbReference>
<keyword evidence="5" id="KW-0029">Amino-acid transport</keyword>
<dbReference type="Pfam" id="PF01490">
    <property type="entry name" value="Aa_trans"/>
    <property type="match status" value="1"/>
</dbReference>
<feature type="transmembrane region" description="Helical" evidence="8">
    <location>
        <begin position="177"/>
        <end position="193"/>
    </location>
</feature>
<feature type="transmembrane region" description="Helical" evidence="8">
    <location>
        <begin position="238"/>
        <end position="255"/>
    </location>
</feature>
<feature type="transmembrane region" description="Helical" evidence="8">
    <location>
        <begin position="320"/>
        <end position="344"/>
    </location>
</feature>
<name>A0A068RKD6_9FUNG</name>